<organism evidence="1 2">
    <name type="scientific">Streptomyces virginiae</name>
    <name type="common">Streptomyces cinnamonensis</name>
    <dbReference type="NCBI Taxonomy" id="1961"/>
    <lineage>
        <taxon>Bacteria</taxon>
        <taxon>Bacillati</taxon>
        <taxon>Actinomycetota</taxon>
        <taxon>Actinomycetes</taxon>
        <taxon>Kitasatosporales</taxon>
        <taxon>Streptomycetaceae</taxon>
        <taxon>Streptomyces</taxon>
    </lineage>
</organism>
<gene>
    <name evidence="1" type="ORF">Scinn_52830</name>
</gene>
<proteinExistence type="predicted"/>
<dbReference type="EMBL" id="BNDV01000012">
    <property type="protein sequence ID" value="GHI15820.1"/>
    <property type="molecule type" value="Genomic_DNA"/>
</dbReference>
<evidence type="ECO:0000313" key="2">
    <source>
        <dbReference type="Proteomes" id="UP000660554"/>
    </source>
</evidence>
<protein>
    <submittedName>
        <fullName evidence="1">Uncharacterized protein</fullName>
    </submittedName>
</protein>
<evidence type="ECO:0000313" key="1">
    <source>
        <dbReference type="EMBL" id="GHI15820.1"/>
    </source>
</evidence>
<dbReference type="InterPro" id="IPR046270">
    <property type="entry name" value="DUF6303"/>
</dbReference>
<dbReference type="RefSeq" id="WP_191868754.1">
    <property type="nucleotide sequence ID" value="NZ_BMRU01000003.1"/>
</dbReference>
<keyword evidence="2" id="KW-1185">Reference proteome</keyword>
<sequence length="90" mass="9971">MTYSARLANSYFGEWEIYIIIEGHSDDWPLHSFGRTAPTPTLAERTAALAGLGYEAADGAAWEWIEMDNDDTGAVEFRGSFEVRPIGEAQ</sequence>
<dbReference type="Proteomes" id="UP000660554">
    <property type="component" value="Unassembled WGS sequence"/>
</dbReference>
<dbReference type="Pfam" id="PF19820">
    <property type="entry name" value="DUF6303"/>
    <property type="match status" value="1"/>
</dbReference>
<comment type="caution">
    <text evidence="1">The sequence shown here is derived from an EMBL/GenBank/DDBJ whole genome shotgun (WGS) entry which is preliminary data.</text>
</comment>
<accession>A0ABQ3NSR4</accession>
<reference evidence="2" key="1">
    <citation type="submission" date="2020-09" db="EMBL/GenBank/DDBJ databases">
        <title>Whole genome shotgun sequence of Streptomyces cinnamonensis NBRC 15873.</title>
        <authorList>
            <person name="Komaki H."/>
            <person name="Tamura T."/>
        </authorList>
    </citation>
    <scope>NUCLEOTIDE SEQUENCE [LARGE SCALE GENOMIC DNA]</scope>
    <source>
        <strain evidence="2">NBRC 15873</strain>
    </source>
</reference>
<dbReference type="GeneID" id="86955950"/>
<name>A0ABQ3NSR4_STRVG</name>